<dbReference type="SUPFAM" id="SSF50249">
    <property type="entry name" value="Nucleic acid-binding proteins"/>
    <property type="match status" value="1"/>
</dbReference>
<evidence type="ECO:0000259" key="10">
    <source>
        <dbReference type="PROSITE" id="PS51192"/>
    </source>
</evidence>
<dbReference type="SMART" id="SM00490">
    <property type="entry name" value="HELICc"/>
    <property type="match status" value="1"/>
</dbReference>
<keyword evidence="5" id="KW-0067">ATP-binding</keyword>
<dbReference type="Proteomes" id="UP000198822">
    <property type="component" value="Chromosome I"/>
</dbReference>
<dbReference type="InterPro" id="IPR012340">
    <property type="entry name" value="NA-bd_OB-fold"/>
</dbReference>
<feature type="region of interest" description="Disordered" evidence="9">
    <location>
        <begin position="1"/>
        <end position="37"/>
    </location>
</feature>
<organism evidence="12 13">
    <name type="scientific">Agrococcus jejuensis</name>
    <dbReference type="NCBI Taxonomy" id="399736"/>
    <lineage>
        <taxon>Bacteria</taxon>
        <taxon>Bacillati</taxon>
        <taxon>Actinomycetota</taxon>
        <taxon>Actinomycetes</taxon>
        <taxon>Micrococcales</taxon>
        <taxon>Microbacteriaceae</taxon>
        <taxon>Agrococcus</taxon>
    </lineage>
</organism>
<reference evidence="13" key="1">
    <citation type="submission" date="2016-10" db="EMBL/GenBank/DDBJ databases">
        <authorList>
            <person name="Varghese N."/>
            <person name="Submissions S."/>
        </authorList>
    </citation>
    <scope>NUCLEOTIDE SEQUENCE [LARGE SCALE GENOMIC DNA]</scope>
    <source>
        <strain evidence="13">DSM 22002</strain>
    </source>
</reference>
<evidence type="ECO:0000256" key="2">
    <source>
        <dbReference type="ARBA" id="ARBA00022763"/>
    </source>
</evidence>
<keyword evidence="13" id="KW-1185">Reference proteome</keyword>
<dbReference type="InterPro" id="IPR047112">
    <property type="entry name" value="RecG/Mfd"/>
</dbReference>
<dbReference type="InterPro" id="IPR001650">
    <property type="entry name" value="Helicase_C-like"/>
</dbReference>
<dbReference type="GO" id="GO:0005524">
    <property type="term" value="F:ATP binding"/>
    <property type="evidence" value="ECO:0007669"/>
    <property type="project" value="UniProtKB-KW"/>
</dbReference>
<evidence type="ECO:0000256" key="4">
    <source>
        <dbReference type="ARBA" id="ARBA00022806"/>
    </source>
</evidence>
<dbReference type="Pfam" id="PF17191">
    <property type="entry name" value="RecG_wedge"/>
    <property type="match status" value="1"/>
</dbReference>
<dbReference type="Pfam" id="PF00270">
    <property type="entry name" value="DEAD"/>
    <property type="match status" value="1"/>
</dbReference>
<dbReference type="PROSITE" id="PS51192">
    <property type="entry name" value="HELICASE_ATP_BIND_1"/>
    <property type="match status" value="1"/>
</dbReference>
<dbReference type="InterPro" id="IPR033454">
    <property type="entry name" value="RecG_wedge"/>
</dbReference>
<gene>
    <name evidence="12" type="ORF">SAMN04489720_0620</name>
</gene>
<keyword evidence="3" id="KW-0378">Hydrolase</keyword>
<evidence type="ECO:0000256" key="8">
    <source>
        <dbReference type="ARBA" id="ARBA00049819"/>
    </source>
</evidence>
<dbReference type="GO" id="GO:0016787">
    <property type="term" value="F:hydrolase activity"/>
    <property type="evidence" value="ECO:0007669"/>
    <property type="project" value="UniProtKB-KW"/>
</dbReference>
<proteinExistence type="predicted"/>
<dbReference type="OrthoDB" id="9804325at2"/>
<evidence type="ECO:0000256" key="6">
    <source>
        <dbReference type="ARBA" id="ARBA00023125"/>
    </source>
</evidence>
<dbReference type="SMART" id="SM00487">
    <property type="entry name" value="DEXDc"/>
    <property type="match status" value="1"/>
</dbReference>
<evidence type="ECO:0000256" key="9">
    <source>
        <dbReference type="SAM" id="MobiDB-lite"/>
    </source>
</evidence>
<name>A0A1G8B1U8_9MICO</name>
<dbReference type="PROSITE" id="PS51194">
    <property type="entry name" value="HELICASE_CTER"/>
    <property type="match status" value="1"/>
</dbReference>
<evidence type="ECO:0000313" key="13">
    <source>
        <dbReference type="Proteomes" id="UP000198822"/>
    </source>
</evidence>
<sequence>MRTRCLSRADSTDDGPSASHASPTLAAVTDRPADDAGVADGAVPDGLERSLRNAVGQKTADRLKRAFGYERVGDLVMHVPRRYVTRGELTDLSELQVGDHVTVVAEVRSIETRETGKRDRRGRPLKITSVAISDGTDTLHLTFFNSPWITNELHRGVTGMFSGTVSVFRDQRQLTHPEYETFEEEGADPTAWAAEVIPVYPATATLPTKDLRALIQQVLADLGPVADPLPDDVRREHRLLPLRTALDRIHAPESEEAGRVAMHTLRWHEAFLLETYLLATRAWMQSLPSTPRPAGALLARLDASLPYELTPDQRTVGDEVQADLADRTSMHRLVQGEVGSGKTLVAIRAMLAVAESGGQSALLAPTEVLASQHLRSIVATLGPDLAAELHPVLLTGQMSTSDQKRALLAIAAGQSRIVVGTHALLADRVTFADLGLVVIDEQHRFGVEQRETLRQKGVAPHTLVLTATPIPRTIAMTAFGDLDVSTIRTLPPGRSPIQTHVVGPEASPAVANRVWDRVADEVDAGRQAFVVCPAIAPGDVERGMPSEDESDEGGPKVLADVETWTRRLRTHHRLRGARIESLTGAMASDEKDAVMRAVVAGDVDVIVATTVIEVGVDVPNATTMVVNDADRFGVSQLHQLRGRVGRGAHAGLCLLRTTAEDGTLARERVDAVAATLDGFALAEVDLEHRREGDVLGTTQSGGRSSLRLLRVTRDRAIIEQARDAALAVLAADPRLERHGALRLAVHRRLDPDARAALTSA</sequence>
<feature type="domain" description="Helicase C-terminal" evidence="11">
    <location>
        <begin position="539"/>
        <end position="687"/>
    </location>
</feature>
<keyword evidence="6" id="KW-0238">DNA-binding</keyword>
<keyword evidence="2" id="KW-0227">DNA damage</keyword>
<dbReference type="Gene3D" id="3.40.50.300">
    <property type="entry name" value="P-loop containing nucleotide triphosphate hydrolases"/>
    <property type="match status" value="2"/>
</dbReference>
<dbReference type="GO" id="GO:0006281">
    <property type="term" value="P:DNA repair"/>
    <property type="evidence" value="ECO:0007669"/>
    <property type="project" value="UniProtKB-KW"/>
</dbReference>
<dbReference type="PANTHER" id="PTHR47964:SF1">
    <property type="entry name" value="ATP-DEPENDENT DNA HELICASE HOMOLOG RECG, CHLOROPLASTIC"/>
    <property type="match status" value="1"/>
</dbReference>
<evidence type="ECO:0000256" key="7">
    <source>
        <dbReference type="ARBA" id="ARBA00023204"/>
    </source>
</evidence>
<keyword evidence="1" id="KW-0547">Nucleotide-binding</keyword>
<dbReference type="CDD" id="cd04488">
    <property type="entry name" value="RecG_wedge_OBF"/>
    <property type="match status" value="1"/>
</dbReference>
<dbReference type="Pfam" id="PF19833">
    <property type="entry name" value="RecG_dom3_C"/>
    <property type="match status" value="1"/>
</dbReference>
<dbReference type="InterPro" id="IPR045562">
    <property type="entry name" value="RecG_dom3_C"/>
</dbReference>
<dbReference type="InterPro" id="IPR014001">
    <property type="entry name" value="Helicase_ATP-bd"/>
</dbReference>
<feature type="domain" description="Helicase ATP-binding" evidence="10">
    <location>
        <begin position="323"/>
        <end position="487"/>
    </location>
</feature>
<dbReference type="GO" id="GO:0003677">
    <property type="term" value="F:DNA binding"/>
    <property type="evidence" value="ECO:0007669"/>
    <property type="project" value="UniProtKB-KW"/>
</dbReference>
<keyword evidence="4 12" id="KW-0347">Helicase</keyword>
<dbReference type="GO" id="GO:0003678">
    <property type="term" value="F:DNA helicase activity"/>
    <property type="evidence" value="ECO:0007669"/>
    <property type="project" value="TreeGrafter"/>
</dbReference>
<keyword evidence="7" id="KW-0234">DNA repair</keyword>
<dbReference type="STRING" id="399736.SAMN04489720_0620"/>
<evidence type="ECO:0000256" key="3">
    <source>
        <dbReference type="ARBA" id="ARBA00022801"/>
    </source>
</evidence>
<dbReference type="InterPro" id="IPR027417">
    <property type="entry name" value="P-loop_NTPase"/>
</dbReference>
<evidence type="ECO:0000313" key="12">
    <source>
        <dbReference type="EMBL" id="SDH27095.1"/>
    </source>
</evidence>
<protein>
    <recommendedName>
        <fullName evidence="8">Probable DNA 3'-5' helicase RecG</fullName>
    </recommendedName>
</protein>
<dbReference type="AlphaFoldDB" id="A0A1G8B1U8"/>
<evidence type="ECO:0000256" key="5">
    <source>
        <dbReference type="ARBA" id="ARBA00022840"/>
    </source>
</evidence>
<dbReference type="SUPFAM" id="SSF52540">
    <property type="entry name" value="P-loop containing nucleoside triphosphate hydrolases"/>
    <property type="match status" value="2"/>
</dbReference>
<dbReference type="PANTHER" id="PTHR47964">
    <property type="entry name" value="ATP-DEPENDENT DNA HELICASE HOMOLOG RECG, CHLOROPLASTIC"/>
    <property type="match status" value="1"/>
</dbReference>
<accession>A0A1G8B1U8</accession>
<dbReference type="Pfam" id="PF00271">
    <property type="entry name" value="Helicase_C"/>
    <property type="match status" value="1"/>
</dbReference>
<dbReference type="Gene3D" id="2.40.50.140">
    <property type="entry name" value="Nucleic acid-binding proteins"/>
    <property type="match status" value="1"/>
</dbReference>
<dbReference type="InterPro" id="IPR011545">
    <property type="entry name" value="DEAD/DEAH_box_helicase_dom"/>
</dbReference>
<evidence type="ECO:0000256" key="1">
    <source>
        <dbReference type="ARBA" id="ARBA00022741"/>
    </source>
</evidence>
<dbReference type="EMBL" id="LT629695">
    <property type="protein sequence ID" value="SDH27095.1"/>
    <property type="molecule type" value="Genomic_DNA"/>
</dbReference>
<evidence type="ECO:0000259" key="11">
    <source>
        <dbReference type="PROSITE" id="PS51194"/>
    </source>
</evidence>